<keyword evidence="2" id="KW-0812">Transmembrane</keyword>
<keyword evidence="2" id="KW-1133">Transmembrane helix</keyword>
<dbReference type="KEGG" id="mhyv:MHSN_01985"/>
<evidence type="ECO:0000256" key="1">
    <source>
        <dbReference type="SAM" id="MobiDB-lite"/>
    </source>
</evidence>
<evidence type="ECO:0000313" key="3">
    <source>
        <dbReference type="EMBL" id="ASI53950.1"/>
    </source>
</evidence>
<feature type="region of interest" description="Disordered" evidence="1">
    <location>
        <begin position="1"/>
        <end position="26"/>
    </location>
</feature>
<evidence type="ECO:0000313" key="4">
    <source>
        <dbReference type="Proteomes" id="UP000264882"/>
    </source>
</evidence>
<dbReference type="EMBL" id="CP008748">
    <property type="protein sequence ID" value="ASI53950.1"/>
    <property type="molecule type" value="Genomic_DNA"/>
</dbReference>
<sequence>MKEQEQKNLNTQEQTPQQNQDKVKSQTPKNKVIIWSAAGAAAAALSSVVSITTVFSNQRKVSFLDKVLQSIKIDVKDKETKTRDDIKTIADFASSNLDTKLYELVVEEVDGEVNKQPLDKDKPYTTFRTKFALRNKITKAQSNFKIFDFKDVRPPKEKQQLNDLGKISEKEEDRFNDKVQIVFINNFNRGQHLASEVAKKENGEFKHFRIFLKQDNNDALQYEIKNVNVQTDDNNAEATFSYQLKVKSIDDEKFISDKLEIKFKDFAIPSTLLTEYLNSLEFKYKDAENTYIQDANKEGIIEGTPLKNSNYILEFEKFEKNLDTVQAIVKIVDRNTKETSQTRQIDMAGFFNYKKIVADAASKITFDYTDKQNTFANSLNKIFLTNTLSLQAHHDNLEVVYTGRELQQEDENDPAKRTNVVVSYVIRDKKTQHQSEPKTYIIKDFKNYLIKSELDTYIDSVENPLAVASAATKEASSINNFSQLTSQLDNSYVVDPTSVEISYPTDLVSIKVSFRIKEKNGGSDISSKQVQKIIPGFKMPQKLIEDLAQKVSFDVSGKNTKIAYEIWDQFSKIDQKTIDSRCAFVKSSIKVKQTDKDKITVTYKIKDKVNETTSQEYSKVISGFQVSDQNESKFLYDVIERDGHKVAVLTKRKENLVFKVPAKIGCYKVIKANTLYVNETFDRNYFVEVEDGIEEIERLIINTYDEKYAQILGVKLPKSIKKIDTLIDGESGDLYCISLYDNIKEINNLFSSYCNTVKSDAVYESKKHKGVSGYYHGISKEVWPSFDINQQTGSTTLKGSFRFMLNEAGGSNTKTLRYTQDKIHHKYYLESNDEKKLYKFHDVEETSGEFSDNLKYTHIEKNAFTGSKLTKFTLQSNTLTKLDDYLFDSTNSALKEVDLRNFQRDNFNFEMIADANNIETLRLPDFQSDNGANEIDYTFANWNGIKNLYLPKNVRKISKQLVTGSANSIKNINFNELTKLEHLGTGDANVYRPIFGSVVGMETIDLSQTKLKTICRQAFWWPQFKKIILPQTVEQIGPFFMFGSEKNGNYNAIYSNEPTQHATVQLNFSGVTVEVKGHSQKPSGWNQYWVGQHWTSSTQTGVYPAELKIEWKSL</sequence>
<keyword evidence="2" id="KW-0472">Membrane</keyword>
<dbReference type="RefSeq" id="WP_119863851.1">
    <property type="nucleotide sequence ID" value="NZ_CP008748.1"/>
</dbReference>
<feature type="transmembrane region" description="Helical" evidence="2">
    <location>
        <begin position="32"/>
        <end position="55"/>
    </location>
</feature>
<dbReference type="Proteomes" id="UP000264882">
    <property type="component" value="Chromosome"/>
</dbReference>
<evidence type="ECO:0000256" key="2">
    <source>
        <dbReference type="SAM" id="Phobius"/>
    </source>
</evidence>
<protein>
    <recommendedName>
        <fullName evidence="5">Leucine rich repeat (LRR) protein</fullName>
    </recommendedName>
</protein>
<evidence type="ECO:0008006" key="5">
    <source>
        <dbReference type="Google" id="ProtNLM"/>
    </source>
</evidence>
<proteinExistence type="predicted"/>
<keyword evidence="4" id="KW-1185">Reference proteome</keyword>
<accession>A0A4P1QG98</accession>
<name>A0A4P1QG98_9BACT</name>
<dbReference type="InterPro" id="IPR032675">
    <property type="entry name" value="LRR_dom_sf"/>
</dbReference>
<dbReference type="Gene3D" id="3.80.10.10">
    <property type="entry name" value="Ribonuclease Inhibitor"/>
    <property type="match status" value="1"/>
</dbReference>
<dbReference type="AlphaFoldDB" id="A0A4P1QG98"/>
<feature type="compositionally biased region" description="Polar residues" evidence="1">
    <location>
        <begin position="7"/>
        <end position="26"/>
    </location>
</feature>
<dbReference type="Pfam" id="PF13306">
    <property type="entry name" value="LRR_5"/>
    <property type="match status" value="1"/>
</dbReference>
<reference evidence="3 4" key="1">
    <citation type="submission" date="2014-06" db="EMBL/GenBank/DDBJ databases">
        <title>The Whole Genome Sequence of Mycoplasma hyosynoviae strain ATCC 27095.</title>
        <authorList>
            <person name="Calcutt M.J."/>
            <person name="Foecking M.F."/>
        </authorList>
    </citation>
    <scope>NUCLEOTIDE SEQUENCE [LARGE SCALE GENOMIC DNA]</scope>
    <source>
        <strain evidence="3 4">M60</strain>
    </source>
</reference>
<dbReference type="InterPro" id="IPR026906">
    <property type="entry name" value="LRR_5"/>
</dbReference>
<organism evidence="3 4">
    <name type="scientific">Metamycoplasma hyosynoviae</name>
    <dbReference type="NCBI Taxonomy" id="29559"/>
    <lineage>
        <taxon>Bacteria</taxon>
        <taxon>Bacillati</taxon>
        <taxon>Mycoplasmatota</taxon>
        <taxon>Mycoplasmoidales</taxon>
        <taxon>Metamycoplasmataceae</taxon>
        <taxon>Metamycoplasma</taxon>
    </lineage>
</organism>
<dbReference type="SUPFAM" id="SSF52058">
    <property type="entry name" value="L domain-like"/>
    <property type="match status" value="1"/>
</dbReference>
<gene>
    <name evidence="3" type="ORF">MHSN_01985</name>
</gene>